<proteinExistence type="predicted"/>
<keyword evidence="2" id="KW-1185">Reference proteome</keyword>
<evidence type="ECO:0000313" key="2">
    <source>
        <dbReference type="Proteomes" id="UP000299102"/>
    </source>
</evidence>
<dbReference type="EMBL" id="BGZK01002055">
    <property type="protein sequence ID" value="GBP90091.1"/>
    <property type="molecule type" value="Genomic_DNA"/>
</dbReference>
<dbReference type="AlphaFoldDB" id="A0A4C1ZMH6"/>
<gene>
    <name evidence="1" type="ORF">EVAR_50084_1</name>
</gene>
<accession>A0A4C1ZMH6</accession>
<organism evidence="1 2">
    <name type="scientific">Eumeta variegata</name>
    <name type="common">Bagworm moth</name>
    <name type="synonym">Eumeta japonica</name>
    <dbReference type="NCBI Taxonomy" id="151549"/>
    <lineage>
        <taxon>Eukaryota</taxon>
        <taxon>Metazoa</taxon>
        <taxon>Ecdysozoa</taxon>
        <taxon>Arthropoda</taxon>
        <taxon>Hexapoda</taxon>
        <taxon>Insecta</taxon>
        <taxon>Pterygota</taxon>
        <taxon>Neoptera</taxon>
        <taxon>Endopterygota</taxon>
        <taxon>Lepidoptera</taxon>
        <taxon>Glossata</taxon>
        <taxon>Ditrysia</taxon>
        <taxon>Tineoidea</taxon>
        <taxon>Psychidae</taxon>
        <taxon>Oiketicinae</taxon>
        <taxon>Eumeta</taxon>
    </lineage>
</organism>
<name>A0A4C1ZMH6_EUMVA</name>
<protein>
    <submittedName>
        <fullName evidence="1">Uncharacterized protein</fullName>
    </submittedName>
</protein>
<sequence length="176" mass="20399">MRSVPSWTTRSATWIYVEAKRGLRVLIFLFHIRVVAVNSYSVYERSDTHKINESAVFTVFVQQRRESVSSLRRASKVRTDNHSICPTRFTMIHPMNVYPRMSYTETSRCSGCNVIHAPFNWDSFCRRTFAVSYLRRIWLSDACCGRRRCNIIISVLPYAPPSPAPSSPSRDYCVFS</sequence>
<reference evidence="1 2" key="1">
    <citation type="journal article" date="2019" name="Commun. Biol.">
        <title>The bagworm genome reveals a unique fibroin gene that provides high tensile strength.</title>
        <authorList>
            <person name="Kono N."/>
            <person name="Nakamura H."/>
            <person name="Ohtoshi R."/>
            <person name="Tomita M."/>
            <person name="Numata K."/>
            <person name="Arakawa K."/>
        </authorList>
    </citation>
    <scope>NUCLEOTIDE SEQUENCE [LARGE SCALE GENOMIC DNA]</scope>
</reference>
<evidence type="ECO:0000313" key="1">
    <source>
        <dbReference type="EMBL" id="GBP90091.1"/>
    </source>
</evidence>
<comment type="caution">
    <text evidence="1">The sequence shown here is derived from an EMBL/GenBank/DDBJ whole genome shotgun (WGS) entry which is preliminary data.</text>
</comment>
<dbReference type="Proteomes" id="UP000299102">
    <property type="component" value="Unassembled WGS sequence"/>
</dbReference>